<dbReference type="PROSITE" id="PS50887">
    <property type="entry name" value="GGDEF"/>
    <property type="match status" value="1"/>
</dbReference>
<organism evidence="4 5">
    <name type="scientific">Evansella tamaricis</name>
    <dbReference type="NCBI Taxonomy" id="2069301"/>
    <lineage>
        <taxon>Bacteria</taxon>
        <taxon>Bacillati</taxon>
        <taxon>Bacillota</taxon>
        <taxon>Bacilli</taxon>
        <taxon>Bacillales</taxon>
        <taxon>Bacillaceae</taxon>
        <taxon>Evansella</taxon>
    </lineage>
</organism>
<dbReference type="NCBIfam" id="TIGR00229">
    <property type="entry name" value="sensory_box"/>
    <property type="match status" value="1"/>
</dbReference>
<dbReference type="InterPro" id="IPR013655">
    <property type="entry name" value="PAS_fold_3"/>
</dbReference>
<dbReference type="InterPro" id="IPR000700">
    <property type="entry name" value="PAS-assoc_C"/>
</dbReference>
<evidence type="ECO:0000313" key="4">
    <source>
        <dbReference type="EMBL" id="MBU9712276.1"/>
    </source>
</evidence>
<dbReference type="CDD" id="cd01949">
    <property type="entry name" value="GGDEF"/>
    <property type="match status" value="1"/>
</dbReference>
<dbReference type="EMBL" id="JAHQCS010000096">
    <property type="protein sequence ID" value="MBU9712276.1"/>
    <property type="molecule type" value="Genomic_DNA"/>
</dbReference>
<dbReference type="PROSITE" id="PS50113">
    <property type="entry name" value="PAC"/>
    <property type="match status" value="1"/>
</dbReference>
<dbReference type="NCBIfam" id="TIGR00254">
    <property type="entry name" value="GGDEF"/>
    <property type="match status" value="1"/>
</dbReference>
<dbReference type="Pfam" id="PF08447">
    <property type="entry name" value="PAS_3"/>
    <property type="match status" value="1"/>
</dbReference>
<dbReference type="SMART" id="SM00052">
    <property type="entry name" value="EAL"/>
    <property type="match status" value="1"/>
</dbReference>
<keyword evidence="5" id="KW-1185">Reference proteome</keyword>
<dbReference type="SMART" id="SM00086">
    <property type="entry name" value="PAC"/>
    <property type="match status" value="1"/>
</dbReference>
<dbReference type="PANTHER" id="PTHR44757">
    <property type="entry name" value="DIGUANYLATE CYCLASE DGCP"/>
    <property type="match status" value="1"/>
</dbReference>
<feature type="domain" description="EAL" evidence="2">
    <location>
        <begin position="764"/>
        <end position="1018"/>
    </location>
</feature>
<reference evidence="4 5" key="1">
    <citation type="submission" date="2021-06" db="EMBL/GenBank/DDBJ databases">
        <title>Bacillus sp. RD4P76, an endophyte from a halophyte.</title>
        <authorList>
            <person name="Sun J.-Q."/>
        </authorList>
    </citation>
    <scope>NUCLEOTIDE SEQUENCE [LARGE SCALE GENOMIC DNA]</scope>
    <source>
        <strain evidence="4 5">CGMCC 1.15917</strain>
    </source>
</reference>
<dbReference type="PROSITE" id="PS50883">
    <property type="entry name" value="EAL"/>
    <property type="match status" value="1"/>
</dbReference>
<dbReference type="InterPro" id="IPR001633">
    <property type="entry name" value="EAL_dom"/>
</dbReference>
<evidence type="ECO:0000259" key="3">
    <source>
        <dbReference type="PROSITE" id="PS50887"/>
    </source>
</evidence>
<name>A0ABS6JF19_9BACI</name>
<feature type="domain" description="GGDEF" evidence="3">
    <location>
        <begin position="612"/>
        <end position="755"/>
    </location>
</feature>
<dbReference type="Proteomes" id="UP000784880">
    <property type="component" value="Unassembled WGS sequence"/>
</dbReference>
<feature type="domain" description="PAC" evidence="1">
    <location>
        <begin position="528"/>
        <end position="580"/>
    </location>
</feature>
<evidence type="ECO:0000259" key="1">
    <source>
        <dbReference type="PROSITE" id="PS50113"/>
    </source>
</evidence>
<proteinExistence type="predicted"/>
<protein>
    <submittedName>
        <fullName evidence="4">EAL domain-containing protein</fullName>
    </submittedName>
</protein>
<sequence length="1018" mass="115875">MNNTTRISLLTPYLDGDYYGRIFVDLLAEANKNQSTLFTIQARANAKKPIPFHYQVGTSVTDGWLLMTNPHSVLPLAPDLLKRIESTGKPVVTIGYKEDFIKCHSVIIDNRQATREAVLHLIKDHGHRRVAFVVGSDEHIDMVERFEGYLQALTDVGIEYDEGLLFNASDTLRRGGYHAAEQMLARGIDFTAVFASTDLNAMGVIEKLKEIGYRVPEDIAIIGFDDLPPAATFNPPLTTVRQSLTDIAKASFDILHRQMNGEILENSFTRIQTELVIRATCGCKHKPELEQTLDVQNQLVESKMHLEKIIKRYDQFVEKWAMATREKKFNFSNMFKNKSHWGCLALWDKNSGNQNQLIISQAFSKDSKTLPPIGLKVPLDQFPPTEWIPKIKEKDFVRVQSIRNERGDWGFIAIVAPVDDLVFISSSDITQVSFTISASAMERDELFQQIRSIAEQLEIVSTTTNDGIWDWDLYSNHIQWNVRSHDIFTSIGEDLPSNSESFLRLIHPEDYDFFMNSFHSHREKGTPLKIEFRIKGVKGEVLWVYVTGDSIRNETGDPVRIIGSITNISEKKLAEEQIKHLAFHDGLTGLPNRQLFRDRLNLSMEQADRYHFKLGILLIDLDRFKVINDTLGHHAGDQLIQKVAEVLESTIRSSDTIARGGFENSTVARLGGDEFIVLLTHIQDVKEVQLVASRIIDKFKEPFLIENHEVFTSASIGISIYPDNGQNLDDLALCADVAMYKAKENGKNQMVVYTSEINSLSMERFKMENQLRKALERKEFVLHYQPQYDLETNQIIGIEALIRWNSPDRGMVSPVEFIPLAEETGLIVPLGRWVLEESCRQMKTWIDQGISPMIISINISARQIQQKQFVGDVKMILEQTELPPEYLCLEITESTAIKDVEISMNMLKELGELGIKIAIDDFGIGYSSLAMLKQLPITTIKIDRSFIRDMDEDKDDAAIVKAIIAMAHSLELTVTAEGVETEAQRQILLNENCNYVQGYYYKKPLTSEDCYKYFQNMH</sequence>
<gene>
    <name evidence="4" type="ORF">KS419_11035</name>
</gene>
<evidence type="ECO:0000259" key="2">
    <source>
        <dbReference type="PROSITE" id="PS50883"/>
    </source>
</evidence>
<dbReference type="InterPro" id="IPR000014">
    <property type="entry name" value="PAS"/>
</dbReference>
<dbReference type="InterPro" id="IPR046335">
    <property type="entry name" value="LacI/GalR-like_sensor"/>
</dbReference>
<dbReference type="InterPro" id="IPR052155">
    <property type="entry name" value="Biofilm_reg_signaling"/>
</dbReference>
<dbReference type="RefSeq" id="WP_217066464.1">
    <property type="nucleotide sequence ID" value="NZ_JAHQCS010000096.1"/>
</dbReference>
<dbReference type="CDD" id="cd06267">
    <property type="entry name" value="PBP1_LacI_sugar_binding-like"/>
    <property type="match status" value="1"/>
</dbReference>
<dbReference type="SMART" id="SM00267">
    <property type="entry name" value="GGDEF"/>
    <property type="match status" value="1"/>
</dbReference>
<dbReference type="PANTHER" id="PTHR44757:SF2">
    <property type="entry name" value="BIOFILM ARCHITECTURE MAINTENANCE PROTEIN MBAA"/>
    <property type="match status" value="1"/>
</dbReference>
<dbReference type="CDD" id="cd01948">
    <property type="entry name" value="EAL"/>
    <property type="match status" value="1"/>
</dbReference>
<evidence type="ECO:0000313" key="5">
    <source>
        <dbReference type="Proteomes" id="UP000784880"/>
    </source>
</evidence>
<dbReference type="Pfam" id="PF13377">
    <property type="entry name" value="Peripla_BP_3"/>
    <property type="match status" value="1"/>
</dbReference>
<dbReference type="CDD" id="cd00130">
    <property type="entry name" value="PAS"/>
    <property type="match status" value="1"/>
</dbReference>
<dbReference type="Pfam" id="PF00563">
    <property type="entry name" value="EAL"/>
    <property type="match status" value="1"/>
</dbReference>
<comment type="caution">
    <text evidence="4">The sequence shown here is derived from an EMBL/GenBank/DDBJ whole genome shotgun (WGS) entry which is preliminary data.</text>
</comment>
<accession>A0ABS6JF19</accession>
<dbReference type="InterPro" id="IPR000160">
    <property type="entry name" value="GGDEF_dom"/>
</dbReference>
<dbReference type="Pfam" id="PF00990">
    <property type="entry name" value="GGDEF"/>
    <property type="match status" value="1"/>
</dbReference>
<dbReference type="InterPro" id="IPR001610">
    <property type="entry name" value="PAC"/>
</dbReference>